<feature type="transmembrane region" description="Helical" evidence="7">
    <location>
        <begin position="155"/>
        <end position="177"/>
    </location>
</feature>
<dbReference type="Gene3D" id="3.40.50.300">
    <property type="entry name" value="P-loop containing nucleotide triphosphate hydrolases"/>
    <property type="match status" value="1"/>
</dbReference>
<dbReference type="PROSITE" id="PS00211">
    <property type="entry name" value="ABC_TRANSPORTER_1"/>
    <property type="match status" value="1"/>
</dbReference>
<dbReference type="PANTHER" id="PTHR24221">
    <property type="entry name" value="ATP-BINDING CASSETTE SUB-FAMILY B"/>
    <property type="match status" value="1"/>
</dbReference>
<dbReference type="SMART" id="SM00382">
    <property type="entry name" value="AAA"/>
    <property type="match status" value="1"/>
</dbReference>
<evidence type="ECO:0000256" key="5">
    <source>
        <dbReference type="ARBA" id="ARBA00022989"/>
    </source>
</evidence>
<protein>
    <submittedName>
        <fullName evidence="10">ABC transporter ATP-binding protein/permease</fullName>
    </submittedName>
</protein>
<sequence>MKILFQTIQFIRSILPKDQKIKAMGVSVLLFINSGFELIGLSAMLPVFAVLLEDNMVEKYEWAEWLFNTFHLTDDKQLIILLTSLLFLVILTKNIAGLLITKYQSEFALGLYSDFAKRLHQIYYKKGFTFFKEENSNILVRNINITTQNFANQQFLGSLNLINELLILFTILIGITIYDIKVIGLLLFTAAPIFVVFYRYVRSKTIEMGLIRRQVEPSLNQNIFQSIFGFTDVLISGSEDAFRNEINVNVAKMVAINVKSNIYNLAPTRVIETSLMMAILVMNIYGVYSLGSRTELLQLLGVFAVAGFRIMPSLNRMVTYLNGLNQFKWTFEVLKPLAQEQKYTRKAQKEVVFKDKLVLENISYAYPDTPNDFILEDFSLLIKKGETLGLIGASGSGKTTIMNILLGFLRVTKGKYKIDEQVFGEEYEDDFYHKVGYVQQSVYIIDATLAENVAFGCEQSEIDYTKLERVLKRASLWETANKLTNGVDTRIGENGTKLSGGQRQRVGIARALYFDAEILFFDEATSALDNETEKEITASINKLSHTDLTIIIIAHRLSTLEECDRIIEL</sequence>
<keyword evidence="5 7" id="KW-1133">Transmembrane helix</keyword>
<name>A0ABX8GXS6_9BACT</name>
<dbReference type="SUPFAM" id="SSF90123">
    <property type="entry name" value="ABC transporter transmembrane region"/>
    <property type="match status" value="1"/>
</dbReference>
<evidence type="ECO:0000256" key="1">
    <source>
        <dbReference type="ARBA" id="ARBA00004651"/>
    </source>
</evidence>
<evidence type="ECO:0000256" key="3">
    <source>
        <dbReference type="ARBA" id="ARBA00022741"/>
    </source>
</evidence>
<evidence type="ECO:0000256" key="7">
    <source>
        <dbReference type="SAM" id="Phobius"/>
    </source>
</evidence>
<evidence type="ECO:0000313" key="10">
    <source>
        <dbReference type="EMBL" id="QWG08106.1"/>
    </source>
</evidence>
<comment type="subcellular location">
    <subcellularLocation>
        <location evidence="1">Cell membrane</location>
        <topology evidence="1">Multi-pass membrane protein</topology>
    </subcellularLocation>
</comment>
<dbReference type="GO" id="GO:0005524">
    <property type="term" value="F:ATP binding"/>
    <property type="evidence" value="ECO:0007669"/>
    <property type="project" value="UniProtKB-KW"/>
</dbReference>
<evidence type="ECO:0000256" key="6">
    <source>
        <dbReference type="ARBA" id="ARBA00023136"/>
    </source>
</evidence>
<dbReference type="InterPro" id="IPR036640">
    <property type="entry name" value="ABC1_TM_sf"/>
</dbReference>
<dbReference type="PROSITE" id="PS50929">
    <property type="entry name" value="ABC_TM1F"/>
    <property type="match status" value="1"/>
</dbReference>
<dbReference type="InterPro" id="IPR011527">
    <property type="entry name" value="ABC1_TM_dom"/>
</dbReference>
<keyword evidence="6 7" id="KW-0472">Membrane</keyword>
<dbReference type="InterPro" id="IPR003593">
    <property type="entry name" value="AAA+_ATPase"/>
</dbReference>
<keyword evidence="4 10" id="KW-0067">ATP-binding</keyword>
<feature type="transmembrane region" description="Helical" evidence="7">
    <location>
        <begin position="270"/>
        <end position="290"/>
    </location>
</feature>
<feature type="transmembrane region" description="Helical" evidence="7">
    <location>
        <begin position="183"/>
        <end position="201"/>
    </location>
</feature>
<dbReference type="RefSeq" id="WP_144075485.1">
    <property type="nucleotide sequence ID" value="NZ_CP076128.1"/>
</dbReference>
<keyword evidence="3" id="KW-0547">Nucleotide-binding</keyword>
<reference evidence="10 11" key="1">
    <citation type="submission" date="2021-05" db="EMBL/GenBank/DDBJ databases">
        <title>Comparative genomic studies on the polysaccharide-degrading batcterial strains of the Flammeovirga genus.</title>
        <authorList>
            <person name="Zewei F."/>
            <person name="Zheng Z."/>
            <person name="Yu L."/>
            <person name="Ruyue G."/>
            <person name="Yanhong M."/>
            <person name="Yuanyuan C."/>
            <person name="Jingyan G."/>
            <person name="Wenjun H."/>
        </authorList>
    </citation>
    <scope>NUCLEOTIDE SEQUENCE [LARGE SCALE GENOMIC DNA]</scope>
    <source>
        <strain evidence="10 11">YS10</strain>
    </source>
</reference>
<keyword evidence="11" id="KW-1185">Reference proteome</keyword>
<dbReference type="InterPro" id="IPR003439">
    <property type="entry name" value="ABC_transporter-like_ATP-bd"/>
</dbReference>
<feature type="domain" description="ABC transmembrane type-1" evidence="9">
    <location>
        <begin position="28"/>
        <end position="326"/>
    </location>
</feature>
<dbReference type="Pfam" id="PF00005">
    <property type="entry name" value="ABC_tran"/>
    <property type="match status" value="1"/>
</dbReference>
<evidence type="ECO:0000259" key="9">
    <source>
        <dbReference type="PROSITE" id="PS50929"/>
    </source>
</evidence>
<evidence type="ECO:0000256" key="4">
    <source>
        <dbReference type="ARBA" id="ARBA00022840"/>
    </source>
</evidence>
<evidence type="ECO:0000256" key="2">
    <source>
        <dbReference type="ARBA" id="ARBA00022692"/>
    </source>
</evidence>
<dbReference type="PANTHER" id="PTHR24221:SF654">
    <property type="entry name" value="ATP-BINDING CASSETTE SUB-FAMILY B MEMBER 6"/>
    <property type="match status" value="1"/>
</dbReference>
<accession>A0ABX8GXS6</accession>
<dbReference type="EMBL" id="CP076128">
    <property type="protein sequence ID" value="QWG08106.1"/>
    <property type="molecule type" value="Genomic_DNA"/>
</dbReference>
<proteinExistence type="predicted"/>
<dbReference type="Proteomes" id="UP000682802">
    <property type="component" value="Chromosome 1"/>
</dbReference>
<evidence type="ECO:0000313" key="11">
    <source>
        <dbReference type="Proteomes" id="UP000682802"/>
    </source>
</evidence>
<keyword evidence="2 7" id="KW-0812">Transmembrane</keyword>
<gene>
    <name evidence="10" type="ORF">KM029_03980</name>
</gene>
<feature type="transmembrane region" description="Helical" evidence="7">
    <location>
        <begin position="78"/>
        <end position="100"/>
    </location>
</feature>
<feature type="transmembrane region" description="Helical" evidence="7">
    <location>
        <begin position="21"/>
        <end position="52"/>
    </location>
</feature>
<evidence type="ECO:0000259" key="8">
    <source>
        <dbReference type="PROSITE" id="PS50893"/>
    </source>
</evidence>
<dbReference type="InterPro" id="IPR017871">
    <property type="entry name" value="ABC_transporter-like_CS"/>
</dbReference>
<organism evidence="10 11">
    <name type="scientific">Flammeovirga kamogawensis</name>
    <dbReference type="NCBI Taxonomy" id="373891"/>
    <lineage>
        <taxon>Bacteria</taxon>
        <taxon>Pseudomonadati</taxon>
        <taxon>Bacteroidota</taxon>
        <taxon>Cytophagia</taxon>
        <taxon>Cytophagales</taxon>
        <taxon>Flammeovirgaceae</taxon>
        <taxon>Flammeovirga</taxon>
    </lineage>
</organism>
<dbReference type="PROSITE" id="PS50893">
    <property type="entry name" value="ABC_TRANSPORTER_2"/>
    <property type="match status" value="1"/>
</dbReference>
<dbReference type="Gene3D" id="1.20.1560.10">
    <property type="entry name" value="ABC transporter type 1, transmembrane domain"/>
    <property type="match status" value="1"/>
</dbReference>
<feature type="domain" description="ABC transporter" evidence="8">
    <location>
        <begin position="357"/>
        <end position="569"/>
    </location>
</feature>
<dbReference type="SUPFAM" id="SSF52540">
    <property type="entry name" value="P-loop containing nucleoside triphosphate hydrolases"/>
    <property type="match status" value="1"/>
</dbReference>
<dbReference type="InterPro" id="IPR039421">
    <property type="entry name" value="Type_1_exporter"/>
</dbReference>
<dbReference type="InterPro" id="IPR027417">
    <property type="entry name" value="P-loop_NTPase"/>
</dbReference>